<accession>A0A7S8C7W6</accession>
<dbReference type="PROSITE" id="PS51819">
    <property type="entry name" value="VOC"/>
    <property type="match status" value="1"/>
</dbReference>
<feature type="domain" description="VOC" evidence="1">
    <location>
        <begin position="2"/>
        <end position="126"/>
    </location>
</feature>
<dbReference type="PANTHER" id="PTHR36503:SF3">
    <property type="entry name" value="BLR0126 PROTEIN"/>
    <property type="match status" value="1"/>
</dbReference>
<proteinExistence type="predicted"/>
<dbReference type="InterPro" id="IPR037523">
    <property type="entry name" value="VOC_core"/>
</dbReference>
<keyword evidence="3" id="KW-1185">Reference proteome</keyword>
<dbReference type="InterPro" id="IPR029068">
    <property type="entry name" value="Glyas_Bleomycin-R_OHBP_Dase"/>
</dbReference>
<evidence type="ECO:0000259" key="1">
    <source>
        <dbReference type="PROSITE" id="PS51819"/>
    </source>
</evidence>
<evidence type="ECO:0000313" key="2">
    <source>
        <dbReference type="EMBL" id="QPC45024.1"/>
    </source>
</evidence>
<sequence length="136" mass="14569">MAVGLLVNIDVDDLDRATAFYCDAFGLDIGRRFGGEVIELIGASSPIYLLSKPAGSAATSTTGQTRDYDRHWTPVHLDIVVPDIEAAVARAETAGARIESPVKTSSWGRLAMISDPFGHGLCLIEFIGRGYDEIAD</sequence>
<reference evidence="2 3" key="1">
    <citation type="submission" date="2020-06" db="EMBL/GenBank/DDBJ databases">
        <title>Genome sequence of 2 isolates from Red Sea Mangroves.</title>
        <authorList>
            <person name="Sefrji F."/>
            <person name="Michoud G."/>
            <person name="Merlino G."/>
            <person name="Daffonchio D."/>
        </authorList>
    </citation>
    <scope>NUCLEOTIDE SEQUENCE [LARGE SCALE GENOMIC DNA]</scope>
    <source>
        <strain evidence="2 3">R1DC25</strain>
    </source>
</reference>
<gene>
    <name evidence="2" type="ORF">HW532_21400</name>
</gene>
<dbReference type="Proteomes" id="UP000593594">
    <property type="component" value="Chromosome"/>
</dbReference>
<organism evidence="2 3">
    <name type="scientific">Kaustia mangrovi</name>
    <dbReference type="NCBI Taxonomy" id="2593653"/>
    <lineage>
        <taxon>Bacteria</taxon>
        <taxon>Pseudomonadati</taxon>
        <taxon>Pseudomonadota</taxon>
        <taxon>Alphaproteobacteria</taxon>
        <taxon>Hyphomicrobiales</taxon>
        <taxon>Parvibaculaceae</taxon>
        <taxon>Kaustia</taxon>
    </lineage>
</organism>
<dbReference type="EMBL" id="CP058214">
    <property type="protein sequence ID" value="QPC45024.1"/>
    <property type="molecule type" value="Genomic_DNA"/>
</dbReference>
<dbReference type="InterPro" id="IPR041581">
    <property type="entry name" value="Glyoxalase_6"/>
</dbReference>
<evidence type="ECO:0000313" key="3">
    <source>
        <dbReference type="Proteomes" id="UP000593594"/>
    </source>
</evidence>
<dbReference type="PANTHER" id="PTHR36503">
    <property type="entry name" value="BLR2520 PROTEIN"/>
    <property type="match status" value="1"/>
</dbReference>
<name>A0A7S8C7W6_9HYPH</name>
<dbReference type="KEGG" id="kmn:HW532_21400"/>
<dbReference type="RefSeq" id="WP_213162397.1">
    <property type="nucleotide sequence ID" value="NZ_CP058214.1"/>
</dbReference>
<dbReference type="Gene3D" id="3.10.180.10">
    <property type="entry name" value="2,3-Dihydroxybiphenyl 1,2-Dioxygenase, domain 1"/>
    <property type="match status" value="1"/>
</dbReference>
<protein>
    <submittedName>
        <fullName evidence="2">VOC family protein</fullName>
    </submittedName>
</protein>
<dbReference type="Pfam" id="PF18029">
    <property type="entry name" value="Glyoxalase_6"/>
    <property type="match status" value="1"/>
</dbReference>
<dbReference type="AlphaFoldDB" id="A0A7S8C7W6"/>
<dbReference type="SUPFAM" id="SSF54593">
    <property type="entry name" value="Glyoxalase/Bleomycin resistance protein/Dihydroxybiphenyl dioxygenase"/>
    <property type="match status" value="1"/>
</dbReference>